<dbReference type="RefSeq" id="WP_169925683.1">
    <property type="nucleotide sequence ID" value="NZ_CP118974.1"/>
</dbReference>
<evidence type="ECO:0000259" key="1">
    <source>
        <dbReference type="Pfam" id="PF04069"/>
    </source>
</evidence>
<dbReference type="InterPro" id="IPR007210">
    <property type="entry name" value="ABC_Gly_betaine_transp_sub-bd"/>
</dbReference>
<dbReference type="Proteomes" id="UP000627155">
    <property type="component" value="Chromosome"/>
</dbReference>
<dbReference type="PROSITE" id="PS51257">
    <property type="entry name" value="PROKAR_LIPOPROTEIN"/>
    <property type="match status" value="1"/>
</dbReference>
<evidence type="ECO:0000313" key="3">
    <source>
        <dbReference type="Proteomes" id="UP000627155"/>
    </source>
</evidence>
<name>A0ABX7HJB7_9STAP</name>
<sequence length="303" mass="33880">MKLKEFTLIIICTILLSGCSLPGLGGASSETVKITALATSESQIMAHMIRLQIEHDTNEEIKPVIVNNLGSAAIEHNAILNDDAQISATRYTGTDLVGALGLEPITNTKKAEKAVKTGFENKFNQTFFDSYGFENTFAFTVTKETAEKYNLKKVSDLKKHRDKLRVASDATWIKRKGDGYPAFAKAYGFEFENIRTMQIGLVYDALKNKSIDVALGYTTDGRISAYDLVTLEDDRHFFPPYDASPLATNEYLKDNPKAKKSIEKLIGKVSTKKMQELNFKADGKKEEPAIIAEKFLKEHHYFE</sequence>
<dbReference type="EMBL" id="CP069486">
    <property type="protein sequence ID" value="QRO86352.1"/>
    <property type="molecule type" value="Genomic_DNA"/>
</dbReference>
<keyword evidence="3" id="KW-1185">Reference proteome</keyword>
<dbReference type="CDD" id="cd13608">
    <property type="entry name" value="PBP2_OpuCC_like"/>
    <property type="match status" value="1"/>
</dbReference>
<dbReference type="Gene3D" id="3.40.190.10">
    <property type="entry name" value="Periplasmic binding protein-like II"/>
    <property type="match status" value="1"/>
</dbReference>
<evidence type="ECO:0000313" key="2">
    <source>
        <dbReference type="EMBL" id="QRO86352.1"/>
    </source>
</evidence>
<organism evidence="2 3">
    <name type="scientific">Mammaliicoccus vitulinus</name>
    <dbReference type="NCBI Taxonomy" id="71237"/>
    <lineage>
        <taxon>Bacteria</taxon>
        <taxon>Bacillati</taxon>
        <taxon>Bacillota</taxon>
        <taxon>Bacilli</taxon>
        <taxon>Bacillales</taxon>
        <taxon>Staphylococcaceae</taxon>
        <taxon>Mammaliicoccus</taxon>
    </lineage>
</organism>
<protein>
    <submittedName>
        <fullName evidence="2">Osmoprotectant ABC transporter substrate-binding protein</fullName>
    </submittedName>
</protein>
<dbReference type="SUPFAM" id="SSF53850">
    <property type="entry name" value="Periplasmic binding protein-like II"/>
    <property type="match status" value="1"/>
</dbReference>
<dbReference type="Pfam" id="PF04069">
    <property type="entry name" value="OpuAC"/>
    <property type="match status" value="1"/>
</dbReference>
<gene>
    <name evidence="2" type="ORF">I6J37_05680</name>
</gene>
<reference evidence="2 3" key="1">
    <citation type="submission" date="2021-02" db="EMBL/GenBank/DDBJ databases">
        <title>FDA dAtabase for Regulatory Grade micrObial Sequences (FDA-ARGOS): Supporting development and validation of Infectious Disease Dx tests.</title>
        <authorList>
            <person name="Sproer C."/>
            <person name="Gronow S."/>
            <person name="Severitt S."/>
            <person name="Schroder I."/>
            <person name="Tallon L."/>
            <person name="Sadzewicz L."/>
            <person name="Zhao X."/>
            <person name="Boylan J."/>
            <person name="Ott S."/>
            <person name="Bowen H."/>
            <person name="Vavikolanu K."/>
            <person name="Mehta A."/>
            <person name="Aluvathingal J."/>
            <person name="Nadendla S."/>
            <person name="Lowell S."/>
            <person name="Myers T."/>
            <person name="Yan Y."/>
            <person name="Sichtig H."/>
        </authorList>
    </citation>
    <scope>NUCLEOTIDE SEQUENCE [LARGE SCALE GENOMIC DNA]</scope>
    <source>
        <strain evidence="2 3">FDAARGOS_1207</strain>
    </source>
</reference>
<dbReference type="Gene3D" id="3.40.190.120">
    <property type="entry name" value="Osmoprotection protein (prox), domain 2"/>
    <property type="match status" value="1"/>
</dbReference>
<proteinExistence type="predicted"/>
<feature type="domain" description="ABC-type glycine betaine transport system substrate-binding" evidence="1">
    <location>
        <begin position="31"/>
        <end position="298"/>
    </location>
</feature>
<accession>A0ABX7HJB7</accession>